<dbReference type="EMBL" id="MFZO01000011">
    <property type="protein sequence ID" value="OGK25387.1"/>
    <property type="molecule type" value="Genomic_DNA"/>
</dbReference>
<keyword evidence="2 4" id="KW-0805">Transcription regulation</keyword>
<evidence type="ECO:0000313" key="7">
    <source>
        <dbReference type="EMBL" id="OGK25387.1"/>
    </source>
</evidence>
<dbReference type="InterPro" id="IPR017856">
    <property type="entry name" value="Integrase-like_N"/>
</dbReference>
<keyword evidence="3 4" id="KW-0804">Transcription</keyword>
<dbReference type="Proteomes" id="UP000177913">
    <property type="component" value="Unassembled WGS sequence"/>
</dbReference>
<accession>A0A1F7H1W6</accession>
<dbReference type="Gene3D" id="1.10.10.200">
    <property type="match status" value="1"/>
</dbReference>
<keyword evidence="4" id="KW-0963">Cytoplasm</keyword>
<dbReference type="NCBIfam" id="TIGR01033">
    <property type="entry name" value="YebC/PmpR family DNA-binding transcriptional regulator"/>
    <property type="match status" value="1"/>
</dbReference>
<evidence type="ECO:0000313" key="8">
    <source>
        <dbReference type="Proteomes" id="UP000177913"/>
    </source>
</evidence>
<comment type="subcellular location">
    <subcellularLocation>
        <location evidence="4">Cytoplasm</location>
    </subcellularLocation>
</comment>
<feature type="domain" description="TACO1/YebC-like N-terminal" evidence="6">
    <location>
        <begin position="5"/>
        <end position="77"/>
    </location>
</feature>
<dbReference type="GO" id="GO:0006355">
    <property type="term" value="P:regulation of DNA-templated transcription"/>
    <property type="evidence" value="ECO:0007669"/>
    <property type="project" value="UniProtKB-UniRule"/>
</dbReference>
<dbReference type="InterPro" id="IPR002876">
    <property type="entry name" value="Transcrip_reg_TACO1-like"/>
</dbReference>
<dbReference type="GO" id="GO:0003677">
    <property type="term" value="F:DNA binding"/>
    <property type="evidence" value="ECO:0007669"/>
    <property type="project" value="UniProtKB-UniRule"/>
</dbReference>
<evidence type="ECO:0000256" key="1">
    <source>
        <dbReference type="ARBA" id="ARBA00008724"/>
    </source>
</evidence>
<evidence type="ECO:0000256" key="4">
    <source>
        <dbReference type="HAMAP-Rule" id="MF_00693"/>
    </source>
</evidence>
<keyword evidence="4" id="KW-0238">DNA-binding</keyword>
<organism evidence="7 8">
    <name type="scientific">Candidatus Roizmanbacteria bacterium RIFCSPHIGHO2_02_FULL_38_11</name>
    <dbReference type="NCBI Taxonomy" id="1802039"/>
    <lineage>
        <taxon>Bacteria</taxon>
        <taxon>Candidatus Roizmaniibacteriota</taxon>
    </lineage>
</organism>
<dbReference type="AlphaFoldDB" id="A0A1F7H1W6"/>
<dbReference type="InterPro" id="IPR049083">
    <property type="entry name" value="TACO1_YebC_N"/>
</dbReference>
<dbReference type="Gene3D" id="3.30.70.980">
    <property type="match status" value="2"/>
</dbReference>
<protein>
    <recommendedName>
        <fullName evidence="4">Probable transcriptional regulatory protein A3C25_04640</fullName>
    </recommendedName>
</protein>
<evidence type="ECO:0000256" key="2">
    <source>
        <dbReference type="ARBA" id="ARBA00023015"/>
    </source>
</evidence>
<dbReference type="NCBIfam" id="NF009044">
    <property type="entry name" value="PRK12378.1"/>
    <property type="match status" value="1"/>
</dbReference>
<evidence type="ECO:0000256" key="3">
    <source>
        <dbReference type="ARBA" id="ARBA00023163"/>
    </source>
</evidence>
<evidence type="ECO:0000259" key="5">
    <source>
        <dbReference type="Pfam" id="PF01709"/>
    </source>
</evidence>
<dbReference type="NCBIfam" id="NF001030">
    <property type="entry name" value="PRK00110.1"/>
    <property type="match status" value="1"/>
</dbReference>
<dbReference type="Pfam" id="PF01709">
    <property type="entry name" value="Transcrip_reg"/>
    <property type="match status" value="1"/>
</dbReference>
<dbReference type="FunFam" id="1.10.10.200:FF:000002">
    <property type="entry name" value="Probable transcriptional regulatory protein CLM62_37755"/>
    <property type="match status" value="1"/>
</dbReference>
<reference evidence="7 8" key="1">
    <citation type="journal article" date="2016" name="Nat. Commun.">
        <title>Thousands of microbial genomes shed light on interconnected biogeochemical processes in an aquifer system.</title>
        <authorList>
            <person name="Anantharaman K."/>
            <person name="Brown C.T."/>
            <person name="Hug L.A."/>
            <person name="Sharon I."/>
            <person name="Castelle C.J."/>
            <person name="Probst A.J."/>
            <person name="Thomas B.C."/>
            <person name="Singh A."/>
            <person name="Wilkins M.J."/>
            <person name="Karaoz U."/>
            <person name="Brodie E.L."/>
            <person name="Williams K.H."/>
            <person name="Hubbard S.S."/>
            <person name="Banfield J.F."/>
        </authorList>
    </citation>
    <scope>NUCLEOTIDE SEQUENCE [LARGE SCALE GENOMIC DNA]</scope>
</reference>
<dbReference type="PANTHER" id="PTHR12532">
    <property type="entry name" value="TRANSLATIONAL ACTIVATOR OF CYTOCHROME C OXIDASE 1"/>
    <property type="match status" value="1"/>
</dbReference>
<evidence type="ECO:0000259" key="6">
    <source>
        <dbReference type="Pfam" id="PF20772"/>
    </source>
</evidence>
<dbReference type="GO" id="GO:0005737">
    <property type="term" value="C:cytoplasm"/>
    <property type="evidence" value="ECO:0007669"/>
    <property type="project" value="UniProtKB-SubCell"/>
</dbReference>
<sequence>MSGHSKWSKIKREKETKDKQKGNIFSKLSRLITLAVVEGGSISDPENNIRLRLAVEKAKRLNLPKENIERAIEKGSGPHGLQLKELIFEAFAPGGISLIILATSDNVNRTLSEIRNVVESHGGKMGNKGSVMYLFKKCGLITFKVGETEEKVVLGFADKIGAFDIDEDEKYFYVYIPYESLSKVKEYLGGLRADSVEVDYKPNSLVEISDEKLIKKILDFIEALDNLDDVQRVFANDKIH</sequence>
<dbReference type="HAMAP" id="MF_00693">
    <property type="entry name" value="Transcrip_reg_TACO1"/>
    <property type="match status" value="1"/>
</dbReference>
<dbReference type="SUPFAM" id="SSF75625">
    <property type="entry name" value="YebC-like"/>
    <property type="match status" value="1"/>
</dbReference>
<dbReference type="InterPro" id="IPR026564">
    <property type="entry name" value="Transcrip_reg_TACO1-like_dom3"/>
</dbReference>
<dbReference type="InterPro" id="IPR048300">
    <property type="entry name" value="TACO1_YebC-like_2nd/3rd_dom"/>
</dbReference>
<dbReference type="Pfam" id="PF20772">
    <property type="entry name" value="TACO1_YebC_N"/>
    <property type="match status" value="1"/>
</dbReference>
<comment type="similarity">
    <text evidence="1 4">Belongs to the TACO1 family.</text>
</comment>
<name>A0A1F7H1W6_9BACT</name>
<feature type="domain" description="TACO1/YebC-like second and third" evidence="5">
    <location>
        <begin position="84"/>
        <end position="236"/>
    </location>
</feature>
<gene>
    <name evidence="7" type="ORF">A3C25_04640</name>
</gene>
<dbReference type="PANTHER" id="PTHR12532:SF0">
    <property type="entry name" value="TRANSLATIONAL ACTIVATOR OF CYTOCHROME C OXIDASE 1"/>
    <property type="match status" value="1"/>
</dbReference>
<comment type="caution">
    <text evidence="7">The sequence shown here is derived from an EMBL/GenBank/DDBJ whole genome shotgun (WGS) entry which is preliminary data.</text>
</comment>
<dbReference type="InterPro" id="IPR029072">
    <property type="entry name" value="YebC-like"/>
</dbReference>
<proteinExistence type="inferred from homology"/>